<proteinExistence type="predicted"/>
<keyword evidence="1" id="KW-0862">Zinc</keyword>
<keyword evidence="5" id="KW-1185">Reference proteome</keyword>
<comment type="caution">
    <text evidence="4">The sequence shown here is derived from an EMBL/GenBank/DDBJ whole genome shotgun (WGS) entry which is preliminary data.</text>
</comment>
<dbReference type="OrthoDB" id="10264956at2759"/>
<dbReference type="GO" id="GO:0008270">
    <property type="term" value="F:zinc ion binding"/>
    <property type="evidence" value="ECO:0007669"/>
    <property type="project" value="UniProtKB-KW"/>
</dbReference>
<accession>A0A8H7U8U9</accession>
<protein>
    <recommendedName>
        <fullName evidence="3">RING-type domain-containing protein</fullName>
    </recommendedName>
</protein>
<dbReference type="Proteomes" id="UP000654370">
    <property type="component" value="Unassembled WGS sequence"/>
</dbReference>
<dbReference type="AlphaFoldDB" id="A0A8H7U8U9"/>
<feature type="non-terminal residue" evidence="4">
    <location>
        <position position="1"/>
    </location>
</feature>
<evidence type="ECO:0000256" key="1">
    <source>
        <dbReference type="PROSITE-ProRule" id="PRU00175"/>
    </source>
</evidence>
<dbReference type="InterPro" id="IPR001841">
    <property type="entry name" value="Znf_RING"/>
</dbReference>
<feature type="region of interest" description="Disordered" evidence="2">
    <location>
        <begin position="1"/>
        <end position="35"/>
    </location>
</feature>
<reference evidence="4" key="1">
    <citation type="submission" date="2020-12" db="EMBL/GenBank/DDBJ databases">
        <title>Metabolic potential, ecology and presence of endohyphal bacteria is reflected in genomic diversity of Mucoromycotina.</title>
        <authorList>
            <person name="Muszewska A."/>
            <person name="Okrasinska A."/>
            <person name="Steczkiewicz K."/>
            <person name="Drgas O."/>
            <person name="Orlowska M."/>
            <person name="Perlinska-Lenart U."/>
            <person name="Aleksandrzak-Piekarczyk T."/>
            <person name="Szatraj K."/>
            <person name="Zielenkiewicz U."/>
            <person name="Pilsyk S."/>
            <person name="Malc E."/>
            <person name="Mieczkowski P."/>
            <person name="Kruszewska J.S."/>
            <person name="Biernat P."/>
            <person name="Pawlowska J."/>
        </authorList>
    </citation>
    <scope>NUCLEOTIDE SEQUENCE</scope>
    <source>
        <strain evidence="4">WA0000067209</strain>
    </source>
</reference>
<feature type="domain" description="RING-type" evidence="3">
    <location>
        <begin position="47"/>
        <end position="96"/>
    </location>
</feature>
<dbReference type="InterPro" id="IPR013083">
    <property type="entry name" value="Znf_RING/FYVE/PHD"/>
</dbReference>
<gene>
    <name evidence="4" type="ORF">INT43_005691</name>
</gene>
<evidence type="ECO:0000259" key="3">
    <source>
        <dbReference type="PROSITE" id="PS50089"/>
    </source>
</evidence>
<evidence type="ECO:0000256" key="2">
    <source>
        <dbReference type="SAM" id="MobiDB-lite"/>
    </source>
</evidence>
<evidence type="ECO:0000313" key="4">
    <source>
        <dbReference type="EMBL" id="KAG2176451.1"/>
    </source>
</evidence>
<sequence>MSRHHRWYEEGENVEDDEDSDNQMDDDDSHRDDDTPVDEMDYWLQRCSICFDSQLDLCLDYCRDQFCIDCFERYVTEVVSTSWGLSITKIKCPVCRDCIPFSEWSKYVPQHIVDTYQKFNQPYRSFSRFCPDCQEEVKACEYNRDPNLTRE</sequence>
<dbReference type="PROSITE" id="PS50089">
    <property type="entry name" value="ZF_RING_2"/>
    <property type="match status" value="1"/>
</dbReference>
<keyword evidence="1" id="KW-0479">Metal-binding</keyword>
<evidence type="ECO:0000313" key="5">
    <source>
        <dbReference type="Proteomes" id="UP000654370"/>
    </source>
</evidence>
<dbReference type="SUPFAM" id="SSF57850">
    <property type="entry name" value="RING/U-box"/>
    <property type="match status" value="1"/>
</dbReference>
<dbReference type="EMBL" id="JAEPQZ010000010">
    <property type="protein sequence ID" value="KAG2176451.1"/>
    <property type="molecule type" value="Genomic_DNA"/>
</dbReference>
<name>A0A8H7U8U9_MORIS</name>
<feature type="compositionally biased region" description="Acidic residues" evidence="2">
    <location>
        <begin position="10"/>
        <end position="27"/>
    </location>
</feature>
<dbReference type="Gene3D" id="3.30.40.10">
    <property type="entry name" value="Zinc/RING finger domain, C3HC4 (zinc finger)"/>
    <property type="match status" value="1"/>
</dbReference>
<keyword evidence="1" id="KW-0863">Zinc-finger</keyword>
<organism evidence="4 5">
    <name type="scientific">Mortierella isabellina</name>
    <name type="common">Filamentous fungus</name>
    <name type="synonym">Umbelopsis isabellina</name>
    <dbReference type="NCBI Taxonomy" id="91625"/>
    <lineage>
        <taxon>Eukaryota</taxon>
        <taxon>Fungi</taxon>
        <taxon>Fungi incertae sedis</taxon>
        <taxon>Mucoromycota</taxon>
        <taxon>Mucoromycotina</taxon>
        <taxon>Umbelopsidomycetes</taxon>
        <taxon>Umbelopsidales</taxon>
        <taxon>Umbelopsidaceae</taxon>
        <taxon>Umbelopsis</taxon>
    </lineage>
</organism>